<organism evidence="1">
    <name type="scientific">viral metagenome</name>
    <dbReference type="NCBI Taxonomy" id="1070528"/>
    <lineage>
        <taxon>unclassified sequences</taxon>
        <taxon>metagenomes</taxon>
        <taxon>organismal metagenomes</taxon>
    </lineage>
</organism>
<dbReference type="EMBL" id="MN740258">
    <property type="protein sequence ID" value="QHT96498.1"/>
    <property type="molecule type" value="Genomic_DNA"/>
</dbReference>
<dbReference type="AlphaFoldDB" id="A0A6C0ITG2"/>
<protein>
    <submittedName>
        <fullName evidence="1">Uncharacterized protein</fullName>
    </submittedName>
</protein>
<reference evidence="1" key="1">
    <citation type="journal article" date="2020" name="Nature">
        <title>Giant virus diversity and host interactions through global metagenomics.</title>
        <authorList>
            <person name="Schulz F."/>
            <person name="Roux S."/>
            <person name="Paez-Espino D."/>
            <person name="Jungbluth S."/>
            <person name="Walsh D.A."/>
            <person name="Denef V.J."/>
            <person name="McMahon K.D."/>
            <person name="Konstantinidis K.T."/>
            <person name="Eloe-Fadrosh E.A."/>
            <person name="Kyrpides N.C."/>
            <person name="Woyke T."/>
        </authorList>
    </citation>
    <scope>NUCLEOTIDE SEQUENCE</scope>
    <source>
        <strain evidence="1">GVMAG-M-3300024302-11</strain>
    </source>
</reference>
<proteinExistence type="predicted"/>
<accession>A0A6C0ITG2</accession>
<sequence>MIDKISNIKPKRNKKLKGLTLEKLKTMFENEDLLTEKLLIYQQICYLIELTKNQLFEPS</sequence>
<name>A0A6C0ITG2_9ZZZZ</name>
<evidence type="ECO:0000313" key="1">
    <source>
        <dbReference type="EMBL" id="QHT96498.1"/>
    </source>
</evidence>